<sequence length="116" mass="12464">MFRQFGKQHFVLFSNSGIQSHSLSSIASVSEHKNGGVKRSTERCVIFASLQASMANAEAWQKNATPPDKGGAASKASNPPATFNITRIVLAKRCPRQGDKNNESVVMLKACGITTL</sequence>
<dbReference type="EMBL" id="SNRW01030194">
    <property type="protein sequence ID" value="KAA6358216.1"/>
    <property type="molecule type" value="Genomic_DNA"/>
</dbReference>
<organism evidence="2 3">
    <name type="scientific">Streblomastix strix</name>
    <dbReference type="NCBI Taxonomy" id="222440"/>
    <lineage>
        <taxon>Eukaryota</taxon>
        <taxon>Metamonada</taxon>
        <taxon>Preaxostyla</taxon>
        <taxon>Oxymonadida</taxon>
        <taxon>Streblomastigidae</taxon>
        <taxon>Streblomastix</taxon>
    </lineage>
</organism>
<gene>
    <name evidence="2" type="ORF">EZS28_046258</name>
</gene>
<evidence type="ECO:0000256" key="1">
    <source>
        <dbReference type="SAM" id="MobiDB-lite"/>
    </source>
</evidence>
<dbReference type="Proteomes" id="UP000324800">
    <property type="component" value="Unassembled WGS sequence"/>
</dbReference>
<protein>
    <submittedName>
        <fullName evidence="2">Uncharacterized protein</fullName>
    </submittedName>
</protein>
<feature type="region of interest" description="Disordered" evidence="1">
    <location>
        <begin position="58"/>
        <end position="79"/>
    </location>
</feature>
<proteinExistence type="predicted"/>
<name>A0A5J4TIF9_9EUKA</name>
<dbReference type="AlphaFoldDB" id="A0A5J4TIF9"/>
<evidence type="ECO:0000313" key="3">
    <source>
        <dbReference type="Proteomes" id="UP000324800"/>
    </source>
</evidence>
<accession>A0A5J4TIF9</accession>
<comment type="caution">
    <text evidence="2">The sequence shown here is derived from an EMBL/GenBank/DDBJ whole genome shotgun (WGS) entry which is preliminary data.</text>
</comment>
<evidence type="ECO:0000313" key="2">
    <source>
        <dbReference type="EMBL" id="KAA6358216.1"/>
    </source>
</evidence>
<reference evidence="2 3" key="1">
    <citation type="submission" date="2019-03" db="EMBL/GenBank/DDBJ databases">
        <title>Single cell metagenomics reveals metabolic interactions within the superorganism composed of flagellate Streblomastix strix and complex community of Bacteroidetes bacteria on its surface.</title>
        <authorList>
            <person name="Treitli S.C."/>
            <person name="Kolisko M."/>
            <person name="Husnik F."/>
            <person name="Keeling P."/>
            <person name="Hampl V."/>
        </authorList>
    </citation>
    <scope>NUCLEOTIDE SEQUENCE [LARGE SCALE GENOMIC DNA]</scope>
    <source>
        <strain evidence="2">ST1C</strain>
    </source>
</reference>